<evidence type="ECO:0000256" key="7">
    <source>
        <dbReference type="ARBA" id="ARBA00023315"/>
    </source>
</evidence>
<evidence type="ECO:0000256" key="8">
    <source>
        <dbReference type="ARBA" id="ARBA00048924"/>
    </source>
</evidence>
<dbReference type="UniPathway" id="UPA00067">
    <property type="reaction ID" value="UER00122"/>
</dbReference>
<dbReference type="Pfam" id="PF00583">
    <property type="entry name" value="Acetyltransf_1"/>
    <property type="match status" value="1"/>
</dbReference>
<evidence type="ECO:0000256" key="6">
    <source>
        <dbReference type="ARBA" id="ARBA00022679"/>
    </source>
</evidence>
<dbReference type="PANTHER" id="PTHR43072">
    <property type="entry name" value="N-ACETYLTRANSFERASE"/>
    <property type="match status" value="1"/>
</dbReference>
<dbReference type="NCBIfam" id="TIGR02406">
    <property type="entry name" value="ectoine_EctA"/>
    <property type="match status" value="1"/>
</dbReference>
<comment type="function">
    <text evidence="1 9">Catalyzes the acetylation of L-2,4-diaminobutyrate (DABA) to gamma-N-acetyl-alpha,gamma-diaminobutyric acid (ADABA) with acetyl coenzyme A.</text>
</comment>
<proteinExistence type="inferred from homology"/>
<gene>
    <name evidence="9 11" type="primary">ectA</name>
    <name evidence="11" type="ORF">GTS_17400</name>
</gene>
<dbReference type="GO" id="GO:0019491">
    <property type="term" value="P:ectoine biosynthetic process"/>
    <property type="evidence" value="ECO:0007669"/>
    <property type="project" value="UniProtKB-UniPathway"/>
</dbReference>
<sequence>MSVEPPTLADGSALWRIARDSGALDLNSSYAYLLWARDFAGTSAVARHDGNVVGFVTGYVRPDAPDTVVVWQVAVDASHRGGGVAGRLVDHVLHRAVRTGVRYLETTITADNAASIRLFTALAERWGAELSRSVLFGAELFPDGHEAEYLYRIGPLVTPAPAAPPADRVGPHA</sequence>
<comment type="catalytic activity">
    <reaction evidence="8 9">
        <text>L-2,4-diaminobutanoate + acetyl-CoA = (2S)-4-acetamido-2-aminobutanoate + CoA + H(+)</text>
        <dbReference type="Rhea" id="RHEA:16901"/>
        <dbReference type="ChEBI" id="CHEBI:15378"/>
        <dbReference type="ChEBI" id="CHEBI:57287"/>
        <dbReference type="ChEBI" id="CHEBI:57288"/>
        <dbReference type="ChEBI" id="CHEBI:58761"/>
        <dbReference type="ChEBI" id="CHEBI:58929"/>
        <dbReference type="EC" id="2.3.1.178"/>
    </reaction>
</comment>
<dbReference type="InterPro" id="IPR016181">
    <property type="entry name" value="Acyl_CoA_acyltransferase"/>
</dbReference>
<dbReference type="InterPro" id="IPR012772">
    <property type="entry name" value="Ectoine_EctA"/>
</dbReference>
<dbReference type="SUPFAM" id="SSF55729">
    <property type="entry name" value="Acyl-CoA N-acyltransferases (Nat)"/>
    <property type="match status" value="1"/>
</dbReference>
<feature type="domain" description="N-acetyltransferase" evidence="10">
    <location>
        <begin position="1"/>
        <end position="156"/>
    </location>
</feature>
<organism evidence="11 12">
    <name type="scientific">Gandjariella thermophila</name>
    <dbReference type="NCBI Taxonomy" id="1931992"/>
    <lineage>
        <taxon>Bacteria</taxon>
        <taxon>Bacillati</taxon>
        <taxon>Actinomycetota</taxon>
        <taxon>Actinomycetes</taxon>
        <taxon>Pseudonocardiales</taxon>
        <taxon>Pseudonocardiaceae</taxon>
        <taxon>Gandjariella</taxon>
    </lineage>
</organism>
<keyword evidence="7 9" id="KW-0012">Acyltransferase</keyword>
<name>A0A4D4J820_9PSEU</name>
<evidence type="ECO:0000256" key="5">
    <source>
        <dbReference type="ARBA" id="ARBA00017935"/>
    </source>
</evidence>
<dbReference type="EMBL" id="BJFL01000006">
    <property type="protein sequence ID" value="GDY30107.1"/>
    <property type="molecule type" value="Genomic_DNA"/>
</dbReference>
<evidence type="ECO:0000259" key="10">
    <source>
        <dbReference type="PROSITE" id="PS51186"/>
    </source>
</evidence>
<accession>A0A4D4J820</accession>
<dbReference type="Gene3D" id="3.40.630.30">
    <property type="match status" value="1"/>
</dbReference>
<comment type="similarity">
    <text evidence="3 9">Belongs to the acetyltransferase family. EctA subfamily.</text>
</comment>
<dbReference type="PANTHER" id="PTHR43072:SF60">
    <property type="entry name" value="L-2,4-DIAMINOBUTYRIC ACID ACETYLTRANSFERASE"/>
    <property type="match status" value="1"/>
</dbReference>
<dbReference type="GO" id="GO:0033816">
    <property type="term" value="F:diaminobutyrate acetyltransferase activity"/>
    <property type="evidence" value="ECO:0007669"/>
    <property type="project" value="UniProtKB-EC"/>
</dbReference>
<dbReference type="AlphaFoldDB" id="A0A4D4J820"/>
<evidence type="ECO:0000256" key="1">
    <source>
        <dbReference type="ARBA" id="ARBA00003741"/>
    </source>
</evidence>
<keyword evidence="6 9" id="KW-0808">Transferase</keyword>
<evidence type="ECO:0000256" key="2">
    <source>
        <dbReference type="ARBA" id="ARBA00004978"/>
    </source>
</evidence>
<dbReference type="EC" id="2.3.1.178" evidence="4 9"/>
<comment type="pathway">
    <text evidence="2 9">Amine and polyamine biosynthesis; ectoine biosynthesis; L-ectoine from L-aspartate 4-semialdehyde: step 2/3.</text>
</comment>
<comment type="caution">
    <text evidence="11">The sequence shown here is derived from an EMBL/GenBank/DDBJ whole genome shotgun (WGS) entry which is preliminary data.</text>
</comment>
<dbReference type="Proteomes" id="UP000298860">
    <property type="component" value="Unassembled WGS sequence"/>
</dbReference>
<dbReference type="InterPro" id="IPR000182">
    <property type="entry name" value="GNAT_dom"/>
</dbReference>
<protein>
    <recommendedName>
        <fullName evidence="5 9">L-2,4-diaminobutyric acid acetyltransferase</fullName>
        <shortName evidence="9">DABA acetyltransferase</shortName>
        <ecNumber evidence="4 9">2.3.1.178</ecNumber>
    </recommendedName>
</protein>
<evidence type="ECO:0000256" key="3">
    <source>
        <dbReference type="ARBA" id="ARBA00010712"/>
    </source>
</evidence>
<dbReference type="PROSITE" id="PS51186">
    <property type="entry name" value="GNAT"/>
    <property type="match status" value="1"/>
</dbReference>
<reference evidence="12" key="1">
    <citation type="submission" date="2019-04" db="EMBL/GenBank/DDBJ databases">
        <title>Draft genome sequence of Pseudonocardiaceae bacterium SL3-2-4.</title>
        <authorList>
            <person name="Ningsih F."/>
            <person name="Yokota A."/>
            <person name="Sakai Y."/>
            <person name="Nanatani K."/>
            <person name="Yabe S."/>
            <person name="Oetari A."/>
            <person name="Sjamsuridzal W."/>
        </authorList>
    </citation>
    <scope>NUCLEOTIDE SEQUENCE [LARGE SCALE GENOMIC DNA]</scope>
    <source>
        <strain evidence="12">SL3-2-4</strain>
    </source>
</reference>
<evidence type="ECO:0000313" key="12">
    <source>
        <dbReference type="Proteomes" id="UP000298860"/>
    </source>
</evidence>
<keyword evidence="12" id="KW-1185">Reference proteome</keyword>
<evidence type="ECO:0000313" key="11">
    <source>
        <dbReference type="EMBL" id="GDY30107.1"/>
    </source>
</evidence>
<evidence type="ECO:0000256" key="4">
    <source>
        <dbReference type="ARBA" id="ARBA00012355"/>
    </source>
</evidence>
<evidence type="ECO:0000256" key="9">
    <source>
        <dbReference type="RuleBase" id="RU365045"/>
    </source>
</evidence>
<dbReference type="CDD" id="cd04301">
    <property type="entry name" value="NAT_SF"/>
    <property type="match status" value="1"/>
</dbReference>